<dbReference type="PANTHER" id="PTHR36174">
    <property type="entry name" value="LIPID II:GLYCINE GLYCYLTRANSFERASE"/>
    <property type="match status" value="1"/>
</dbReference>
<proteinExistence type="inferred from homology"/>
<dbReference type="Proteomes" id="UP000187464">
    <property type="component" value="Chromosome I"/>
</dbReference>
<name>A0A1R3SZD9_9BACT</name>
<organism evidence="7 8">
    <name type="scientific">Proteiniphilum saccharofermentans</name>
    <dbReference type="NCBI Taxonomy" id="1642647"/>
    <lineage>
        <taxon>Bacteria</taxon>
        <taxon>Pseudomonadati</taxon>
        <taxon>Bacteroidota</taxon>
        <taxon>Bacteroidia</taxon>
        <taxon>Bacteroidales</taxon>
        <taxon>Dysgonomonadaceae</taxon>
        <taxon>Proteiniphilum</taxon>
    </lineage>
</organism>
<dbReference type="Gene3D" id="3.40.630.30">
    <property type="match status" value="1"/>
</dbReference>
<dbReference type="Pfam" id="PF02388">
    <property type="entry name" value="FemAB"/>
    <property type="match status" value="1"/>
</dbReference>
<dbReference type="SUPFAM" id="SSF55729">
    <property type="entry name" value="Acyl-CoA N-acyltransferases (Nat)"/>
    <property type="match status" value="1"/>
</dbReference>
<dbReference type="GO" id="GO:0009252">
    <property type="term" value="P:peptidoglycan biosynthetic process"/>
    <property type="evidence" value="ECO:0007669"/>
    <property type="project" value="UniProtKB-KW"/>
</dbReference>
<evidence type="ECO:0000313" key="7">
    <source>
        <dbReference type="EMBL" id="SCD20861.1"/>
    </source>
</evidence>
<evidence type="ECO:0000256" key="3">
    <source>
        <dbReference type="ARBA" id="ARBA00022960"/>
    </source>
</evidence>
<dbReference type="GO" id="GO:0008360">
    <property type="term" value="P:regulation of cell shape"/>
    <property type="evidence" value="ECO:0007669"/>
    <property type="project" value="UniProtKB-KW"/>
</dbReference>
<dbReference type="InterPro" id="IPR050644">
    <property type="entry name" value="PG_Glycine_Bridge_Synth"/>
</dbReference>
<evidence type="ECO:0000313" key="8">
    <source>
        <dbReference type="Proteomes" id="UP000187464"/>
    </source>
</evidence>
<dbReference type="AlphaFoldDB" id="A0A1R3SZD9"/>
<dbReference type="KEGG" id="psac:PSM36_2054"/>
<keyword evidence="8" id="KW-1185">Reference proteome</keyword>
<evidence type="ECO:0000256" key="4">
    <source>
        <dbReference type="ARBA" id="ARBA00022984"/>
    </source>
</evidence>
<reference evidence="7 8" key="1">
    <citation type="submission" date="2016-08" db="EMBL/GenBank/DDBJ databases">
        <authorList>
            <person name="Seilhamer J.J."/>
        </authorList>
    </citation>
    <scope>NUCLEOTIDE SEQUENCE [LARGE SCALE GENOMIC DNA]</scope>
    <source>
        <strain evidence="7">M3/6</strain>
    </source>
</reference>
<dbReference type="InterPro" id="IPR003447">
    <property type="entry name" value="FEMABX"/>
</dbReference>
<keyword evidence="5" id="KW-0012">Acyltransferase</keyword>
<comment type="similarity">
    <text evidence="1">Belongs to the FemABX family.</text>
</comment>
<evidence type="ECO:0000256" key="5">
    <source>
        <dbReference type="ARBA" id="ARBA00023315"/>
    </source>
</evidence>
<keyword evidence="2" id="KW-0808">Transferase</keyword>
<accession>A0A1R3SZD9</accession>
<dbReference type="InterPro" id="IPR016181">
    <property type="entry name" value="Acyl_CoA_acyltransferase"/>
</dbReference>
<dbReference type="PANTHER" id="PTHR36174:SF1">
    <property type="entry name" value="LIPID II:GLYCINE GLYCYLTRANSFERASE"/>
    <property type="match status" value="1"/>
</dbReference>
<keyword evidence="4" id="KW-0573">Peptidoglycan synthesis</keyword>
<gene>
    <name evidence="7" type="ORF">PSM36_2054</name>
</gene>
<dbReference type="GO" id="GO:0016755">
    <property type="term" value="F:aminoacyltransferase activity"/>
    <property type="evidence" value="ECO:0007669"/>
    <property type="project" value="InterPro"/>
</dbReference>
<evidence type="ECO:0000256" key="6">
    <source>
        <dbReference type="ARBA" id="ARBA00023316"/>
    </source>
</evidence>
<keyword evidence="6" id="KW-0961">Cell wall biogenesis/degradation</keyword>
<dbReference type="GO" id="GO:0071555">
    <property type="term" value="P:cell wall organization"/>
    <property type="evidence" value="ECO:0007669"/>
    <property type="project" value="UniProtKB-KW"/>
</dbReference>
<evidence type="ECO:0000256" key="2">
    <source>
        <dbReference type="ARBA" id="ARBA00022679"/>
    </source>
</evidence>
<dbReference type="EMBL" id="LT605205">
    <property type="protein sequence ID" value="SCD20861.1"/>
    <property type="molecule type" value="Genomic_DNA"/>
</dbReference>
<evidence type="ECO:0000256" key="1">
    <source>
        <dbReference type="ARBA" id="ARBA00009943"/>
    </source>
</evidence>
<sequence>MLHTQTDMGYSVKAYYRKEDLPPMEEINFFHSPSSFDWYANSPAYTPLMLVVFENEVPVAAMFAVIVRINRFLRGKLFKRCFISQQPAFFRKKLPQIEIFDALIAHLVKEVRNRVFLIRYENLGNAIFGYKGFRENGFYSVKWINIRNSLQCKRKIWDQLSKTRKNQVNKALKKGIVIEEFTSEDKLPEIYKLIRNTNNKKISRRFPPYQYFENFFCHYIIRQDKGKILLARYQGKIIGGAILGFEKKETVYCLYYWGKSKRYKLLYPTIFTIYQAMQISENKDFHYFDFMDVSFLNKNAGRSRFLLQFGGKQRATRRWYRFNWGLLNFFANRIYD</sequence>
<protein>
    <recommendedName>
        <fullName evidence="9">BioF2-like acetyltransferase domain-containing protein</fullName>
    </recommendedName>
</protein>
<evidence type="ECO:0008006" key="9">
    <source>
        <dbReference type="Google" id="ProtNLM"/>
    </source>
</evidence>
<keyword evidence="3" id="KW-0133">Cell shape</keyword>